<sequence length="92" mass="10276">MHMYVRIYIYDVPSRARVVQRGCITVSRLFDVKLYFQLSLEPSRTKGTSGIFLMGKVLAGGNEWNPFLVGTPFISGVAVMVCSSCNLKQVLN</sequence>
<keyword evidence="2" id="KW-1185">Reference proteome</keyword>
<accession>A0A8B8HAS3</accession>
<dbReference type="EnsemblMetazoa" id="XM_026445347">
    <property type="protein sequence ID" value="XP_026301132"/>
    <property type="gene ID" value="LOC102655058"/>
</dbReference>
<proteinExistence type="predicted"/>
<dbReference type="RefSeq" id="XP_026301132.1">
    <property type="nucleotide sequence ID" value="XM_026445347.1"/>
</dbReference>
<evidence type="ECO:0000313" key="1">
    <source>
        <dbReference type="EnsemblMetazoa" id="XP_026301132"/>
    </source>
</evidence>
<organism evidence="1">
    <name type="scientific">Apis mellifera</name>
    <name type="common">Honeybee</name>
    <dbReference type="NCBI Taxonomy" id="7460"/>
    <lineage>
        <taxon>Eukaryota</taxon>
        <taxon>Metazoa</taxon>
        <taxon>Ecdysozoa</taxon>
        <taxon>Arthropoda</taxon>
        <taxon>Hexapoda</taxon>
        <taxon>Insecta</taxon>
        <taxon>Pterygota</taxon>
        <taxon>Neoptera</taxon>
        <taxon>Endopterygota</taxon>
        <taxon>Hymenoptera</taxon>
        <taxon>Apocrita</taxon>
        <taxon>Aculeata</taxon>
        <taxon>Apoidea</taxon>
        <taxon>Anthophila</taxon>
        <taxon>Apidae</taxon>
        <taxon>Apis</taxon>
    </lineage>
</organism>
<dbReference type="AlphaFoldDB" id="A0A7M7MUA4"/>
<reference evidence="1" key="1">
    <citation type="submission" date="2021-01" db="UniProtKB">
        <authorList>
            <consortium name="EnsemblMetazoa"/>
        </authorList>
    </citation>
    <scope>IDENTIFICATION</scope>
    <source>
        <strain evidence="1">DH4</strain>
    </source>
</reference>
<dbReference type="Proteomes" id="UP000005203">
    <property type="component" value="Linkage group LG15"/>
</dbReference>
<protein>
    <submittedName>
        <fullName evidence="3">Uncharacterized protein LOC102655058 isoform X2</fullName>
    </submittedName>
</protein>
<evidence type="ECO:0000313" key="3">
    <source>
        <dbReference type="RefSeq" id="XP_026301132.1"/>
    </source>
</evidence>
<name>A0A7M7MUA4_APIME</name>
<evidence type="ECO:0000313" key="2">
    <source>
        <dbReference type="Proteomes" id="UP000005203"/>
    </source>
</evidence>
<dbReference type="GeneID" id="102655058"/>
<gene>
    <name evidence="3" type="primary">LOC102655058</name>
</gene>
<accession>A0A7M7MUA4</accession>
<reference evidence="3" key="2">
    <citation type="submission" date="2025-04" db="UniProtKB">
        <authorList>
            <consortium name="RefSeq"/>
        </authorList>
    </citation>
    <scope>IDENTIFICATION</scope>
    <source>
        <strain evidence="3">DH4</strain>
        <tissue evidence="3">Whole body</tissue>
    </source>
</reference>